<accession>A0ABD3EFG5</accession>
<feature type="compositionally biased region" description="Basic residues" evidence="1">
    <location>
        <begin position="58"/>
        <end position="68"/>
    </location>
</feature>
<reference evidence="3" key="1">
    <citation type="journal article" date="2024" name="IScience">
        <title>Strigolactones Initiate the Formation of Haustorium-like Structures in Castilleja.</title>
        <authorList>
            <person name="Buerger M."/>
            <person name="Peterson D."/>
            <person name="Chory J."/>
        </authorList>
    </citation>
    <scope>NUCLEOTIDE SEQUENCE [LARGE SCALE GENOMIC DNA]</scope>
</reference>
<name>A0ABD3EFG5_9LAMI</name>
<evidence type="ECO:0000256" key="1">
    <source>
        <dbReference type="SAM" id="MobiDB-lite"/>
    </source>
</evidence>
<organism evidence="2 3">
    <name type="scientific">Castilleja foliolosa</name>
    <dbReference type="NCBI Taxonomy" id="1961234"/>
    <lineage>
        <taxon>Eukaryota</taxon>
        <taxon>Viridiplantae</taxon>
        <taxon>Streptophyta</taxon>
        <taxon>Embryophyta</taxon>
        <taxon>Tracheophyta</taxon>
        <taxon>Spermatophyta</taxon>
        <taxon>Magnoliopsida</taxon>
        <taxon>eudicotyledons</taxon>
        <taxon>Gunneridae</taxon>
        <taxon>Pentapetalae</taxon>
        <taxon>asterids</taxon>
        <taxon>lamiids</taxon>
        <taxon>Lamiales</taxon>
        <taxon>Orobanchaceae</taxon>
        <taxon>Pedicularideae</taxon>
        <taxon>Castillejinae</taxon>
        <taxon>Castilleja</taxon>
    </lineage>
</organism>
<proteinExistence type="predicted"/>
<dbReference type="PANTHER" id="PTHR48449">
    <property type="entry name" value="DUF1985 DOMAIN-CONTAINING PROTEIN"/>
    <property type="match status" value="1"/>
</dbReference>
<gene>
    <name evidence="2" type="ORF">CASFOL_004928</name>
</gene>
<feature type="region of interest" description="Disordered" evidence="1">
    <location>
        <begin position="25"/>
        <end position="122"/>
    </location>
</feature>
<keyword evidence="3" id="KW-1185">Reference proteome</keyword>
<evidence type="ECO:0000313" key="2">
    <source>
        <dbReference type="EMBL" id="KAL3651926.1"/>
    </source>
</evidence>
<dbReference type="EMBL" id="JAVIJP010000006">
    <property type="protein sequence ID" value="KAL3651926.1"/>
    <property type="molecule type" value="Genomic_DNA"/>
</dbReference>
<dbReference type="PANTHER" id="PTHR48449:SF1">
    <property type="entry name" value="DUF1985 DOMAIN-CONTAINING PROTEIN"/>
    <property type="match status" value="1"/>
</dbReference>
<dbReference type="AlphaFoldDB" id="A0ABD3EFG5"/>
<sequence>MNQLLEGRGLSSLLFRRMWRLKSNQRSEVGRPGQPRRLGELPFPHPAHCPVEVEAGKKKGRKGARKAQAKPPARQTSTSTADAIPENLHRDPQQGDTGSTTSTGFLMLEPPPTQMPKSTSVPEWTWRWGEPCSWKGRVNCLRKFKLLGTIKEQLSKVNALERFENSVFGHFLRFDKDAYHNGKVLLALFGREVNVSGAAELERWYRFGGRNNRFEKVEYCQITGLHFGASDFNPDSSDHLPSENGVYRRHFDGT</sequence>
<evidence type="ECO:0000313" key="3">
    <source>
        <dbReference type="Proteomes" id="UP001632038"/>
    </source>
</evidence>
<comment type="caution">
    <text evidence="2">The sequence shown here is derived from an EMBL/GenBank/DDBJ whole genome shotgun (WGS) entry which is preliminary data.</text>
</comment>
<protein>
    <submittedName>
        <fullName evidence="2">Uncharacterized protein</fullName>
    </submittedName>
</protein>
<dbReference type="Proteomes" id="UP001632038">
    <property type="component" value="Unassembled WGS sequence"/>
</dbReference>